<feature type="transmembrane region" description="Helical" evidence="1">
    <location>
        <begin position="97"/>
        <end position="114"/>
    </location>
</feature>
<organism evidence="2 3">
    <name type="scientific">Polypedilum vanderplanki</name>
    <name type="common">Sleeping chironomid midge</name>
    <dbReference type="NCBI Taxonomy" id="319348"/>
    <lineage>
        <taxon>Eukaryota</taxon>
        <taxon>Metazoa</taxon>
        <taxon>Ecdysozoa</taxon>
        <taxon>Arthropoda</taxon>
        <taxon>Hexapoda</taxon>
        <taxon>Insecta</taxon>
        <taxon>Pterygota</taxon>
        <taxon>Neoptera</taxon>
        <taxon>Endopterygota</taxon>
        <taxon>Diptera</taxon>
        <taxon>Nematocera</taxon>
        <taxon>Chironomoidea</taxon>
        <taxon>Chironomidae</taxon>
        <taxon>Chironominae</taxon>
        <taxon>Polypedilum</taxon>
        <taxon>Polypedilum</taxon>
    </lineage>
</organism>
<evidence type="ECO:0000313" key="2">
    <source>
        <dbReference type="EMBL" id="KAG5677810.1"/>
    </source>
</evidence>
<dbReference type="Pfam" id="PF15031">
    <property type="entry name" value="DUF4528"/>
    <property type="match status" value="1"/>
</dbReference>
<proteinExistence type="predicted"/>
<dbReference type="EMBL" id="JADBJN010000002">
    <property type="protein sequence ID" value="KAG5677810.1"/>
    <property type="molecule type" value="Genomic_DNA"/>
</dbReference>
<comment type="caution">
    <text evidence="2">The sequence shown here is derived from an EMBL/GenBank/DDBJ whole genome shotgun (WGS) entry which is preliminary data.</text>
</comment>
<keyword evidence="1" id="KW-0472">Membrane</keyword>
<protein>
    <submittedName>
        <fullName evidence="2">Uncharacterized protein</fullName>
    </submittedName>
</protein>
<dbReference type="PANTHER" id="PTHR34651">
    <property type="entry name" value="SIMILAR TO ENSANGP00000021391"/>
    <property type="match status" value="1"/>
</dbReference>
<accession>A0A9J6C6Z1</accession>
<gene>
    <name evidence="2" type="ORF">PVAND_007537</name>
</gene>
<sequence length="142" mass="16536">MKLGKILLKSKVLSSEVLTKYLIQTNKPPWTSYFIKMKDCENDLKGLTSFNWKLDTGENYHILRTACWPYIKFHCTKTKIAQDLTTENKFYELMKKINLGIPLLAYGIAAIFLIRHEEVVHISDTIKIKIYFLIPEDKGSSF</sequence>
<name>A0A9J6C6Z1_POLVA</name>
<dbReference type="PANTHER" id="PTHR34651:SF1">
    <property type="entry name" value="SIMILAR TO ENSANGP00000021391"/>
    <property type="match status" value="1"/>
</dbReference>
<reference evidence="2" key="1">
    <citation type="submission" date="2021-03" db="EMBL/GenBank/DDBJ databases">
        <title>Chromosome level genome of the anhydrobiotic midge Polypedilum vanderplanki.</title>
        <authorList>
            <person name="Yoshida Y."/>
            <person name="Kikawada T."/>
            <person name="Gusev O."/>
        </authorList>
    </citation>
    <scope>NUCLEOTIDE SEQUENCE</scope>
    <source>
        <strain evidence="2">NIAS01</strain>
        <tissue evidence="2">Whole body or cell culture</tissue>
    </source>
</reference>
<evidence type="ECO:0000313" key="3">
    <source>
        <dbReference type="Proteomes" id="UP001107558"/>
    </source>
</evidence>
<keyword evidence="3" id="KW-1185">Reference proteome</keyword>
<keyword evidence="1" id="KW-1133">Transmembrane helix</keyword>
<dbReference type="AlphaFoldDB" id="A0A9J6C6Z1"/>
<evidence type="ECO:0000256" key="1">
    <source>
        <dbReference type="SAM" id="Phobius"/>
    </source>
</evidence>
<dbReference type="InterPro" id="IPR029245">
    <property type="entry name" value="DUF4528"/>
</dbReference>
<dbReference type="OrthoDB" id="9970237at2759"/>
<dbReference type="Proteomes" id="UP001107558">
    <property type="component" value="Chromosome 2"/>
</dbReference>
<keyword evidence="1" id="KW-0812">Transmembrane</keyword>